<dbReference type="SUPFAM" id="SSF52540">
    <property type="entry name" value="P-loop containing nucleoside triphosphate hydrolases"/>
    <property type="match status" value="1"/>
</dbReference>
<dbReference type="InterPro" id="IPR027417">
    <property type="entry name" value="P-loop_NTPase"/>
</dbReference>
<evidence type="ECO:0000313" key="3">
    <source>
        <dbReference type="Proteomes" id="UP001165092"/>
    </source>
</evidence>
<evidence type="ECO:0000256" key="1">
    <source>
        <dbReference type="SAM" id="MobiDB-lite"/>
    </source>
</evidence>
<dbReference type="RefSeq" id="WP_285761386.1">
    <property type="nucleotide sequence ID" value="NZ_BSQG01000009.1"/>
</dbReference>
<evidence type="ECO:0000313" key="2">
    <source>
        <dbReference type="EMBL" id="GLU49850.1"/>
    </source>
</evidence>
<dbReference type="EMBL" id="BSQG01000009">
    <property type="protein sequence ID" value="GLU49850.1"/>
    <property type="molecule type" value="Genomic_DNA"/>
</dbReference>
<keyword evidence="3" id="KW-1185">Reference proteome</keyword>
<accession>A0A9W6UL90</accession>
<feature type="region of interest" description="Disordered" evidence="1">
    <location>
        <begin position="646"/>
        <end position="668"/>
    </location>
</feature>
<dbReference type="AlphaFoldDB" id="A0A9W6UL90"/>
<reference evidence="2" key="1">
    <citation type="submission" date="2023-02" db="EMBL/GenBank/DDBJ databases">
        <title>Nocardiopsis ansamitocini NBRC 112285.</title>
        <authorList>
            <person name="Ichikawa N."/>
            <person name="Sato H."/>
            <person name="Tonouchi N."/>
        </authorList>
    </citation>
    <scope>NUCLEOTIDE SEQUENCE</scope>
    <source>
        <strain evidence="2">NBRC 112285</strain>
    </source>
</reference>
<gene>
    <name evidence="2" type="ORF">Nans01_42010</name>
</gene>
<dbReference type="Proteomes" id="UP001165092">
    <property type="component" value="Unassembled WGS sequence"/>
</dbReference>
<name>A0A9W6UL90_9ACTN</name>
<feature type="region of interest" description="Disordered" evidence="1">
    <location>
        <begin position="516"/>
        <end position="538"/>
    </location>
</feature>
<comment type="caution">
    <text evidence="2">The sequence shown here is derived from an EMBL/GenBank/DDBJ whole genome shotgun (WGS) entry which is preliminary data.</text>
</comment>
<proteinExistence type="predicted"/>
<protein>
    <recommendedName>
        <fullName evidence="4">TraB</fullName>
    </recommendedName>
</protein>
<sequence length="668" mass="71538">MAKKSSALVWTGTNPEPLAKRGPGAAAYLRPWGTTALMIPAGWAAHLMWGEAGWATAAATAGVSVAGGAITTLSYHLTKARTWYSCMIATASAGGGAAWMALATAAGTGRPVLDILVLGGATLSIGSNVHTWAANQTTGTDTAVKAPSWREITERIGALRGTRLETKTETEVRTEGVVHLVPGQTIDELTGQLSSLASAYQLPPGSIRAVPDPADSSKARVTIVKKDMLATTIPWPGMTPALTGASVADALLELGVYEDGERFAIDPRNQHCLTVGMSGAGKSRYAKLKALLMAARSDAFVIAIDVEKGRQTLGPLIPVVGWCAFSKREAAPIIDRLHKAVKVRADHLANLGLENWAKGCGLSFVYLLIEEASAILPDNDKFTDLIKVARSVGIHIEPSLQRATHTNLDTDARSNFGSSMCFGVRTTDDASYALPDYVLEAGAVPENWRKSKPGCCYAAIDGIDEDRHSVPIRIYDIDNAAIAEIVATLPEPELDPITADAFGEAYTQRIRHTAPGQTVAPLTPSATPSPAVADPREEDDFDMNDVRLDTTPDPDPDLNAGIDDELEAVPGENLLTFTKPKRSKEGAEEARARLVAQLQLWQDRGIHTFRAPDLRRALVDEQGLDRQRSWVITELKRLEGEGRITHHDGGEFEIQAAPTDPDREPALV</sequence>
<organism evidence="2 3">
    <name type="scientific">Nocardiopsis ansamitocini</name>
    <dbReference type="NCBI Taxonomy" id="1670832"/>
    <lineage>
        <taxon>Bacteria</taxon>
        <taxon>Bacillati</taxon>
        <taxon>Actinomycetota</taxon>
        <taxon>Actinomycetes</taxon>
        <taxon>Streptosporangiales</taxon>
        <taxon>Nocardiopsidaceae</taxon>
        <taxon>Nocardiopsis</taxon>
    </lineage>
</organism>
<feature type="compositionally biased region" description="Low complexity" evidence="1">
    <location>
        <begin position="518"/>
        <end position="533"/>
    </location>
</feature>
<dbReference type="Gene3D" id="3.40.50.300">
    <property type="entry name" value="P-loop containing nucleotide triphosphate hydrolases"/>
    <property type="match status" value="1"/>
</dbReference>
<evidence type="ECO:0008006" key="4">
    <source>
        <dbReference type="Google" id="ProtNLM"/>
    </source>
</evidence>